<evidence type="ECO:0000313" key="3">
    <source>
        <dbReference type="Proteomes" id="UP001597402"/>
    </source>
</evidence>
<dbReference type="EMBL" id="JBHUHP010000009">
    <property type="protein sequence ID" value="MFD2091848.1"/>
    <property type="molecule type" value="Genomic_DNA"/>
</dbReference>
<comment type="caution">
    <text evidence="2">The sequence shown here is derived from an EMBL/GenBank/DDBJ whole genome shotgun (WGS) entry which is preliminary data.</text>
</comment>
<organism evidence="2 3">
    <name type="scientific">Blastococcus deserti</name>
    <dbReference type="NCBI Taxonomy" id="2259033"/>
    <lineage>
        <taxon>Bacteria</taxon>
        <taxon>Bacillati</taxon>
        <taxon>Actinomycetota</taxon>
        <taxon>Actinomycetes</taxon>
        <taxon>Geodermatophilales</taxon>
        <taxon>Geodermatophilaceae</taxon>
        <taxon>Blastococcus</taxon>
    </lineage>
</organism>
<evidence type="ECO:0000313" key="2">
    <source>
        <dbReference type="EMBL" id="MFD2091848.1"/>
    </source>
</evidence>
<reference evidence="3" key="1">
    <citation type="journal article" date="2019" name="Int. J. Syst. Evol. Microbiol.">
        <title>The Global Catalogue of Microorganisms (GCM) 10K type strain sequencing project: providing services to taxonomists for standard genome sequencing and annotation.</title>
        <authorList>
            <consortium name="The Broad Institute Genomics Platform"/>
            <consortium name="The Broad Institute Genome Sequencing Center for Infectious Disease"/>
            <person name="Wu L."/>
            <person name="Ma J."/>
        </authorList>
    </citation>
    <scope>NUCLEOTIDE SEQUENCE [LARGE SCALE GENOMIC DNA]</scope>
    <source>
        <strain evidence="3">JCM 3338</strain>
    </source>
</reference>
<accession>A0ABW4XAJ8</accession>
<dbReference type="Gene3D" id="2.120.10.30">
    <property type="entry name" value="TolB, C-terminal domain"/>
    <property type="match status" value="1"/>
</dbReference>
<dbReference type="InterPro" id="IPR011042">
    <property type="entry name" value="6-blade_b-propeller_TolB-like"/>
</dbReference>
<dbReference type="SUPFAM" id="SSF82171">
    <property type="entry name" value="DPP6 N-terminal domain-like"/>
    <property type="match status" value="1"/>
</dbReference>
<feature type="region of interest" description="Disordered" evidence="1">
    <location>
        <begin position="317"/>
        <end position="351"/>
    </location>
</feature>
<dbReference type="RefSeq" id="WP_376874553.1">
    <property type="nucleotide sequence ID" value="NZ_JBHUHP010000009.1"/>
</dbReference>
<gene>
    <name evidence="2" type="ORF">ACFSHS_09730</name>
</gene>
<proteinExistence type="predicted"/>
<evidence type="ECO:0008006" key="4">
    <source>
        <dbReference type="Google" id="ProtNLM"/>
    </source>
</evidence>
<dbReference type="Proteomes" id="UP001597402">
    <property type="component" value="Unassembled WGS sequence"/>
</dbReference>
<evidence type="ECO:0000256" key="1">
    <source>
        <dbReference type="SAM" id="MobiDB-lite"/>
    </source>
</evidence>
<name>A0ABW4XAJ8_9ACTN</name>
<sequence length="351" mass="36830">MPEPGGRFRSSSGRRALAFLAVVVLLVGGTVAYLLVQRSETAAATAAAAEREAGTPRLPYEDILGVPHLVVRNTEAGPSFGKVALIPLDDPDGPRAIVDISCERISATASGAVCLQQVPGMLTSYRTVFLDSRLREIGGQDLAGIPSRARLSRDGRYAASTAFVAGHAYTDAQFSTETVITDLESGTPLGELETWTTFQGGAEVTAVDRNYWGVTFLGDGPRFYATLGTGGQFLLVEGDVTARTMEVIGVSGACPSVSPDGTSVVYKRVAASGEAGFVTLDLESSRVVPLDEVRVVDDQASWADEDTVLYTVARQEAPTAGSDVWSAPVAGGPPRLLVPDAASPSVVRPER</sequence>
<protein>
    <recommendedName>
        <fullName evidence="4">WD40 repeat protein</fullName>
    </recommendedName>
</protein>
<keyword evidence="3" id="KW-1185">Reference proteome</keyword>